<dbReference type="CDD" id="cd06558">
    <property type="entry name" value="crotonase-like"/>
    <property type="match status" value="1"/>
</dbReference>
<gene>
    <name evidence="2" type="ORF">SAMN05192530_108188</name>
</gene>
<dbReference type="SUPFAM" id="SSF52096">
    <property type="entry name" value="ClpP/crotonase"/>
    <property type="match status" value="1"/>
</dbReference>
<dbReference type="PANTHER" id="PTHR42964">
    <property type="entry name" value="ENOYL-COA HYDRATASE"/>
    <property type="match status" value="1"/>
</dbReference>
<protein>
    <submittedName>
        <fullName evidence="2">Enoyl-CoA hydratase/carnithine racemase</fullName>
    </submittedName>
</protein>
<evidence type="ECO:0000256" key="1">
    <source>
        <dbReference type="ARBA" id="ARBA00005254"/>
    </source>
</evidence>
<dbReference type="Proteomes" id="UP000198793">
    <property type="component" value="Unassembled WGS sequence"/>
</dbReference>
<dbReference type="Pfam" id="PF00378">
    <property type="entry name" value="ECH_1"/>
    <property type="match status" value="1"/>
</dbReference>
<comment type="similarity">
    <text evidence="1">Belongs to the enoyl-CoA hydratase/isomerase family.</text>
</comment>
<accession>A0A1H0KWH7</accession>
<reference evidence="2 3" key="1">
    <citation type="submission" date="2016-10" db="EMBL/GenBank/DDBJ databases">
        <authorList>
            <person name="de Groot N.N."/>
        </authorList>
    </citation>
    <scope>NUCLEOTIDE SEQUENCE [LARGE SCALE GENOMIC DNA]</scope>
    <source>
        <strain evidence="3">L7-484,KACC 16230,DSM 25025</strain>
    </source>
</reference>
<dbReference type="RefSeq" id="WP_090675723.1">
    <property type="nucleotide sequence ID" value="NZ_FNIT01000008.1"/>
</dbReference>
<evidence type="ECO:0000313" key="3">
    <source>
        <dbReference type="Proteomes" id="UP000198793"/>
    </source>
</evidence>
<dbReference type="PANTHER" id="PTHR42964:SF1">
    <property type="entry name" value="POLYKETIDE BIOSYNTHESIS ENOYL-COA HYDRATASE PKSH-RELATED"/>
    <property type="match status" value="1"/>
</dbReference>
<dbReference type="Gene3D" id="3.90.226.10">
    <property type="entry name" value="2-enoyl-CoA Hydratase, Chain A, domain 1"/>
    <property type="match status" value="1"/>
</dbReference>
<dbReference type="EMBL" id="FNIT01000008">
    <property type="protein sequence ID" value="SDO60317.1"/>
    <property type="molecule type" value="Genomic_DNA"/>
</dbReference>
<dbReference type="InterPro" id="IPR029045">
    <property type="entry name" value="ClpP/crotonase-like_dom_sf"/>
</dbReference>
<dbReference type="STRING" id="1166073.SAMN05192530_108188"/>
<dbReference type="OrthoDB" id="9802362at2"/>
<evidence type="ECO:0000313" key="2">
    <source>
        <dbReference type="EMBL" id="SDO60317.1"/>
    </source>
</evidence>
<sequence>MSDTLQRPVVDLPTTVLPPIGVADAIRAIAGDLPQVNLAFEPAQSLLWIDLAPEPKPVFTMECIASVAAVQDAVMAYNAGKPSEPVRFLAYRSRGEVFSLGGDLDYYLACLASGDRGGLERYARLATQVIELNTNGLRGQVITLSTIHARALGGGIDPARACNVMVAEDRASFSYPEVHYNHFPISAVPVLIRRAGAIEAERILTSGDVYAPEEFLAKGVLDAVVPAGAGEDWVRRYAEKAATSHRARIMLFEAFNRRFGDLRGELTDAAALWVDHIMSLNAVEVAKLQRIANAQNRMLSRRSRDAAAA</sequence>
<dbReference type="InterPro" id="IPR001753">
    <property type="entry name" value="Enoyl-CoA_hydra/iso"/>
</dbReference>
<dbReference type="GO" id="GO:0003824">
    <property type="term" value="F:catalytic activity"/>
    <property type="evidence" value="ECO:0007669"/>
    <property type="project" value="UniProtKB-ARBA"/>
</dbReference>
<keyword evidence="3" id="KW-1185">Reference proteome</keyword>
<dbReference type="Gene3D" id="6.20.390.30">
    <property type="match status" value="1"/>
</dbReference>
<proteinExistence type="inferred from homology"/>
<name>A0A1H0KWH7_9HYPH</name>
<dbReference type="InterPro" id="IPR051683">
    <property type="entry name" value="Enoyl-CoA_Hydratase/Isomerase"/>
</dbReference>
<dbReference type="AlphaFoldDB" id="A0A1H0KWH7"/>
<organism evidence="2 3">
    <name type="scientific">Aureimonas jatrophae</name>
    <dbReference type="NCBI Taxonomy" id="1166073"/>
    <lineage>
        <taxon>Bacteria</taxon>
        <taxon>Pseudomonadati</taxon>
        <taxon>Pseudomonadota</taxon>
        <taxon>Alphaproteobacteria</taxon>
        <taxon>Hyphomicrobiales</taxon>
        <taxon>Aurantimonadaceae</taxon>
        <taxon>Aureimonas</taxon>
    </lineage>
</organism>